<comment type="caution">
    <text evidence="4">The sequence shown here is derived from an EMBL/GenBank/DDBJ whole genome shotgun (WGS) entry which is preliminary data.</text>
</comment>
<evidence type="ECO:0000313" key="5">
    <source>
        <dbReference type="Proteomes" id="UP000746503"/>
    </source>
</evidence>
<keyword evidence="5" id="KW-1185">Reference proteome</keyword>
<dbReference type="EMBL" id="JAAVJB010000244">
    <property type="protein sequence ID" value="NJP68628.1"/>
    <property type="molecule type" value="Genomic_DNA"/>
</dbReference>
<feature type="region of interest" description="Disordered" evidence="1">
    <location>
        <begin position="34"/>
        <end position="96"/>
    </location>
</feature>
<keyword evidence="3" id="KW-0732">Signal</keyword>
<keyword evidence="2" id="KW-0812">Transmembrane</keyword>
<reference evidence="4 5" key="1">
    <citation type="submission" date="2020-03" db="EMBL/GenBank/DDBJ databases">
        <title>Draft genome of Streptomyces sp. ventii, isolated from the Axial Seamount in the Pacific Ocean, and resequencing of the two type strains Streptomyces lonarensis strain NCL 716 and Streptomyces bohaiensis strain 11A07.</title>
        <authorList>
            <person name="Loughran R.M."/>
            <person name="Pfannmuller K.M."/>
            <person name="Wasson B.J."/>
            <person name="Deadmond M.C."/>
            <person name="Paddock B.E."/>
            <person name="Koyack M.J."/>
            <person name="Gallegos D.A."/>
            <person name="Mitchell E.A."/>
            <person name="Ushijima B."/>
            <person name="Saw J.H."/>
            <person name="Mcphail K.L."/>
            <person name="Videau P."/>
        </authorList>
    </citation>
    <scope>NUCLEOTIDE SEQUENCE [LARGE SCALE GENOMIC DNA]</scope>
    <source>
        <strain evidence="5">5675061</strain>
    </source>
</reference>
<organism evidence="4 5">
    <name type="scientific">Streptomyces spiramenti</name>
    <dbReference type="NCBI Taxonomy" id="2720606"/>
    <lineage>
        <taxon>Bacteria</taxon>
        <taxon>Bacillati</taxon>
        <taxon>Actinomycetota</taxon>
        <taxon>Actinomycetes</taxon>
        <taxon>Kitasatosporales</taxon>
        <taxon>Streptomycetaceae</taxon>
        <taxon>Streptomyces</taxon>
    </lineage>
</organism>
<keyword evidence="2" id="KW-1133">Transmembrane helix</keyword>
<evidence type="ECO:0000256" key="3">
    <source>
        <dbReference type="SAM" id="SignalP"/>
    </source>
</evidence>
<feature type="transmembrane region" description="Helical" evidence="2">
    <location>
        <begin position="251"/>
        <end position="274"/>
    </location>
</feature>
<dbReference type="RefSeq" id="WP_167935115.1">
    <property type="nucleotide sequence ID" value="NZ_JAAVJB010000244.1"/>
</dbReference>
<feature type="compositionally biased region" description="Low complexity" evidence="1">
    <location>
        <begin position="70"/>
        <end position="89"/>
    </location>
</feature>
<evidence type="ECO:0000256" key="1">
    <source>
        <dbReference type="SAM" id="MobiDB-lite"/>
    </source>
</evidence>
<feature type="signal peptide" evidence="3">
    <location>
        <begin position="1"/>
        <end position="29"/>
    </location>
</feature>
<feature type="chain" id="PRO_5046207012" description="TPM domain-containing protein" evidence="3">
    <location>
        <begin position="30"/>
        <end position="577"/>
    </location>
</feature>
<dbReference type="Proteomes" id="UP000746503">
    <property type="component" value="Unassembled WGS sequence"/>
</dbReference>
<gene>
    <name evidence="4" type="ORF">HCJ92_20595</name>
</gene>
<evidence type="ECO:0008006" key="6">
    <source>
        <dbReference type="Google" id="ProtNLM"/>
    </source>
</evidence>
<keyword evidence="2" id="KW-0472">Membrane</keyword>
<evidence type="ECO:0000256" key="2">
    <source>
        <dbReference type="SAM" id="Phobius"/>
    </source>
</evidence>
<feature type="non-terminal residue" evidence="4">
    <location>
        <position position="577"/>
    </location>
</feature>
<accession>A0ABX1AUY3</accession>
<proteinExistence type="predicted"/>
<name>A0ABX1AUY3_9ACTN</name>
<feature type="transmembrane region" description="Helical" evidence="2">
    <location>
        <begin position="281"/>
        <end position="301"/>
    </location>
</feature>
<sequence>MRASGDGPIRARLVATVTALVLASVGATAQSAAASQAGAVGASQVGAPAALPAQDGTGPGGRTDAEPGEPDGAPGAPAPDDVADAGGEPEVSAGQAAHLAERLAEDPVYISDAVPRSVPRSTAPLYAEQLERLDVSAFLLVLPHGAVNGGDARTMLARVHDRVGEDGVYLLLSGGRPHAAAFGTDLPADAAAEIAAQDLPRDAGALRVVTAFVDSLLDGDTENRLAEVRARDYDDRPGKMFISHTDRRNQAFLTGLGLVGLPLVVLGAAGAVRLARRRGTWPFLVGVPLAVLAGAAVPLVAPQVFDETLTHDHALPTEDDLGLRVDRLAAGLADAPLYVDPELPPPFTAEERAEITERLAELPEPAYVLTVASDRDAEVGYRVDDLGHLLRGETGEDGTYVLLEPGRQDVTLVGYGSALPLREIRDSVREAADSAREDEERITDAEVLDVVLGELATAEPDPDRWERTLDQDWYEAPDLEGDRTLGSIYDEDFGGGIAAGVMGALLLGGILLGAGAVVGHRRHGPSTALTPAERARAKDRALEAELRKRVQAQGPSRPTVRRLRTAAASELRDLVAA</sequence>
<feature type="transmembrane region" description="Helical" evidence="2">
    <location>
        <begin position="493"/>
        <end position="518"/>
    </location>
</feature>
<protein>
    <recommendedName>
        <fullName evidence="6">TPM domain-containing protein</fullName>
    </recommendedName>
</protein>
<evidence type="ECO:0000313" key="4">
    <source>
        <dbReference type="EMBL" id="NJP68628.1"/>
    </source>
</evidence>
<feature type="compositionally biased region" description="Low complexity" evidence="1">
    <location>
        <begin position="34"/>
        <end position="50"/>
    </location>
</feature>